<dbReference type="GO" id="GO:0035539">
    <property type="term" value="F:8-oxo-7,8-dihydrodeoxyguanosine triphosphate pyrophosphatase activity"/>
    <property type="evidence" value="ECO:0007669"/>
    <property type="project" value="TreeGrafter"/>
</dbReference>
<keyword evidence="5" id="KW-1185">Reference proteome</keyword>
<name>A0AAD6CXH1_9EURO</name>
<dbReference type="PANTHER" id="PTHR16099:SF5">
    <property type="entry name" value="NUCLEOTIDE TRIPHOSPHATE DIPHOSPHATASE NUDT15"/>
    <property type="match status" value="1"/>
</dbReference>
<dbReference type="EMBL" id="JAQIZZ010000005">
    <property type="protein sequence ID" value="KAJ5540748.1"/>
    <property type="molecule type" value="Genomic_DNA"/>
</dbReference>
<sequence>ECLIISATQQLVDNIMNPRVGVAVFVVNQEGKFVIGKRKGSHGAGTWALPGGHLEFGESFEECAKRELVEETGLDIIDLEFLTATNDIMKAEEKHYITIYMKGVISDVSPELQLQEPEKCDGWEWISWDELRAQAETQISLGSESPERILFSPLIALFQQRPDIRV</sequence>
<dbReference type="PANTHER" id="PTHR16099">
    <property type="entry name" value="8-OXO-DGTP DIPHOSPHATES NUDT15"/>
    <property type="match status" value="1"/>
</dbReference>
<evidence type="ECO:0000313" key="4">
    <source>
        <dbReference type="EMBL" id="KAJ5540748.1"/>
    </source>
</evidence>
<evidence type="ECO:0000313" key="5">
    <source>
        <dbReference type="Proteomes" id="UP001220324"/>
    </source>
</evidence>
<dbReference type="SUPFAM" id="SSF55811">
    <property type="entry name" value="Nudix"/>
    <property type="match status" value="1"/>
</dbReference>
<evidence type="ECO:0000256" key="2">
    <source>
        <dbReference type="RuleBase" id="RU003476"/>
    </source>
</evidence>
<dbReference type="InterPro" id="IPR020084">
    <property type="entry name" value="NUDIX_hydrolase_CS"/>
</dbReference>
<dbReference type="Pfam" id="PF00293">
    <property type="entry name" value="NUDIX"/>
    <property type="match status" value="1"/>
</dbReference>
<organism evidence="4 5">
    <name type="scientific">Penicillium frequentans</name>
    <dbReference type="NCBI Taxonomy" id="3151616"/>
    <lineage>
        <taxon>Eukaryota</taxon>
        <taxon>Fungi</taxon>
        <taxon>Dikarya</taxon>
        <taxon>Ascomycota</taxon>
        <taxon>Pezizomycotina</taxon>
        <taxon>Eurotiomycetes</taxon>
        <taxon>Eurotiomycetidae</taxon>
        <taxon>Eurotiales</taxon>
        <taxon>Aspergillaceae</taxon>
        <taxon>Penicillium</taxon>
    </lineage>
</organism>
<dbReference type="PRINTS" id="PR00502">
    <property type="entry name" value="NUDIXFAMILY"/>
</dbReference>
<accession>A0AAD6CXH1</accession>
<reference evidence="4 5" key="1">
    <citation type="journal article" date="2023" name="IMA Fungus">
        <title>Comparative genomic study of the Penicillium genus elucidates a diverse pangenome and 15 lateral gene transfer events.</title>
        <authorList>
            <person name="Petersen C."/>
            <person name="Sorensen T."/>
            <person name="Nielsen M.R."/>
            <person name="Sondergaard T.E."/>
            <person name="Sorensen J.L."/>
            <person name="Fitzpatrick D.A."/>
            <person name="Frisvad J.C."/>
            <person name="Nielsen K.L."/>
        </authorList>
    </citation>
    <scope>NUCLEOTIDE SEQUENCE [LARGE SCALE GENOMIC DNA]</scope>
    <source>
        <strain evidence="4 5">IBT 35679</strain>
    </source>
</reference>
<dbReference type="AlphaFoldDB" id="A0AAD6CXH1"/>
<feature type="domain" description="Nudix hydrolase" evidence="3">
    <location>
        <begin position="17"/>
        <end position="150"/>
    </location>
</feature>
<evidence type="ECO:0000256" key="1">
    <source>
        <dbReference type="ARBA" id="ARBA00022801"/>
    </source>
</evidence>
<dbReference type="GO" id="GO:0006203">
    <property type="term" value="P:dGTP catabolic process"/>
    <property type="evidence" value="ECO:0007669"/>
    <property type="project" value="TreeGrafter"/>
</dbReference>
<keyword evidence="1 2" id="KW-0378">Hydrolase</keyword>
<comment type="caution">
    <text evidence="4">The sequence shown here is derived from an EMBL/GenBank/DDBJ whole genome shotgun (WGS) entry which is preliminary data.</text>
</comment>
<dbReference type="InterPro" id="IPR015797">
    <property type="entry name" value="NUDIX_hydrolase-like_dom_sf"/>
</dbReference>
<dbReference type="Gene3D" id="3.90.79.10">
    <property type="entry name" value="Nucleoside Triphosphate Pyrophosphohydrolase"/>
    <property type="match status" value="1"/>
</dbReference>
<gene>
    <name evidence="4" type="ORF">N7494_005824</name>
</gene>
<feature type="non-terminal residue" evidence="4">
    <location>
        <position position="1"/>
    </location>
</feature>
<evidence type="ECO:0000259" key="3">
    <source>
        <dbReference type="PROSITE" id="PS51462"/>
    </source>
</evidence>
<dbReference type="Proteomes" id="UP001220324">
    <property type="component" value="Unassembled WGS sequence"/>
</dbReference>
<dbReference type="FunFam" id="3.90.79.10:FF:000060">
    <property type="entry name" value="Nudix hydrolase 1"/>
    <property type="match status" value="1"/>
</dbReference>
<proteinExistence type="inferred from homology"/>
<protein>
    <recommendedName>
        <fullName evidence="3">Nudix hydrolase domain-containing protein</fullName>
    </recommendedName>
</protein>
<dbReference type="PROSITE" id="PS00893">
    <property type="entry name" value="NUDIX_BOX"/>
    <property type="match status" value="1"/>
</dbReference>
<dbReference type="InterPro" id="IPR000086">
    <property type="entry name" value="NUDIX_hydrolase_dom"/>
</dbReference>
<dbReference type="InterPro" id="IPR020476">
    <property type="entry name" value="Nudix_hydrolase"/>
</dbReference>
<comment type="similarity">
    <text evidence="2">Belongs to the Nudix hydrolase family.</text>
</comment>
<dbReference type="PROSITE" id="PS51462">
    <property type="entry name" value="NUDIX"/>
    <property type="match status" value="1"/>
</dbReference>
<dbReference type="GO" id="GO:0005829">
    <property type="term" value="C:cytosol"/>
    <property type="evidence" value="ECO:0007669"/>
    <property type="project" value="TreeGrafter"/>
</dbReference>
<dbReference type="CDD" id="cd04678">
    <property type="entry name" value="NUDIX_MTH2_Nudt15"/>
    <property type="match status" value="1"/>
</dbReference>